<evidence type="ECO:0000313" key="2">
    <source>
        <dbReference type="Proteomes" id="UP000026960"/>
    </source>
</evidence>
<accession>A0A0D3GXL7</accession>
<dbReference type="PaxDb" id="65489-OBART08G06570.1"/>
<name>A0A0D3GXL7_9ORYZ</name>
<keyword evidence="2" id="KW-1185">Reference proteome</keyword>
<sequence length="88" mass="10352">MSSECVQFLDDEEEKKSISSSMKWISEPSQTVFRTLVHLKPSRTVLQLFIDSEMLLLMMMTMDLQKLWTKRTSCCCHCWNRTGGRQED</sequence>
<protein>
    <submittedName>
        <fullName evidence="1">Uncharacterized protein</fullName>
    </submittedName>
</protein>
<reference evidence="1" key="2">
    <citation type="submission" date="2015-03" db="UniProtKB">
        <authorList>
            <consortium name="EnsemblPlants"/>
        </authorList>
    </citation>
    <scope>IDENTIFICATION</scope>
</reference>
<dbReference type="EnsemblPlants" id="OBART08G06570.1">
    <property type="protein sequence ID" value="OBART08G06570.1"/>
    <property type="gene ID" value="OBART08G06570"/>
</dbReference>
<reference evidence="1" key="1">
    <citation type="journal article" date="2009" name="Rice">
        <title>De Novo Next Generation Sequencing of Plant Genomes.</title>
        <authorList>
            <person name="Rounsley S."/>
            <person name="Marri P.R."/>
            <person name="Yu Y."/>
            <person name="He R."/>
            <person name="Sisneros N."/>
            <person name="Goicoechea J.L."/>
            <person name="Lee S.J."/>
            <person name="Angelova A."/>
            <person name="Kudrna D."/>
            <person name="Luo M."/>
            <person name="Affourtit J."/>
            <person name="Desany B."/>
            <person name="Knight J."/>
            <person name="Niazi F."/>
            <person name="Egholm M."/>
            <person name="Wing R.A."/>
        </authorList>
    </citation>
    <scope>NUCLEOTIDE SEQUENCE [LARGE SCALE GENOMIC DNA]</scope>
    <source>
        <strain evidence="1">cv. IRGC 105608</strain>
    </source>
</reference>
<dbReference type="AlphaFoldDB" id="A0A0D3GXL7"/>
<organism evidence="1">
    <name type="scientific">Oryza barthii</name>
    <dbReference type="NCBI Taxonomy" id="65489"/>
    <lineage>
        <taxon>Eukaryota</taxon>
        <taxon>Viridiplantae</taxon>
        <taxon>Streptophyta</taxon>
        <taxon>Embryophyta</taxon>
        <taxon>Tracheophyta</taxon>
        <taxon>Spermatophyta</taxon>
        <taxon>Magnoliopsida</taxon>
        <taxon>Liliopsida</taxon>
        <taxon>Poales</taxon>
        <taxon>Poaceae</taxon>
        <taxon>BOP clade</taxon>
        <taxon>Oryzoideae</taxon>
        <taxon>Oryzeae</taxon>
        <taxon>Oryzinae</taxon>
        <taxon>Oryza</taxon>
    </lineage>
</organism>
<dbReference type="Gramene" id="OBART08G06570.1">
    <property type="protein sequence ID" value="OBART08G06570.1"/>
    <property type="gene ID" value="OBART08G06570"/>
</dbReference>
<dbReference type="Proteomes" id="UP000026960">
    <property type="component" value="Chromosome 8"/>
</dbReference>
<evidence type="ECO:0000313" key="1">
    <source>
        <dbReference type="EnsemblPlants" id="OBART08G06570.1"/>
    </source>
</evidence>
<proteinExistence type="predicted"/>
<dbReference type="HOGENOM" id="CLU_2472625_0_0_1"/>